<dbReference type="PANTHER" id="PTHR22916">
    <property type="entry name" value="GLYCOSYLTRANSFERASE"/>
    <property type="match status" value="1"/>
</dbReference>
<dbReference type="EMBL" id="FQZD01000010">
    <property type="protein sequence ID" value="SHI96953.1"/>
    <property type="molecule type" value="Genomic_DNA"/>
</dbReference>
<dbReference type="Pfam" id="PF00535">
    <property type="entry name" value="Glycos_transf_2"/>
    <property type="match status" value="1"/>
</dbReference>
<accession>A0A1M6FH21</accession>
<reference evidence="3 4" key="1">
    <citation type="submission" date="2016-11" db="EMBL/GenBank/DDBJ databases">
        <authorList>
            <person name="Varghese N."/>
            <person name="Submissions S."/>
        </authorList>
    </citation>
    <scope>NUCLEOTIDE SEQUENCE [LARGE SCALE GENOMIC DNA]</scope>
    <source>
        <strain evidence="3 4">DSM 15287</strain>
    </source>
</reference>
<dbReference type="InterPro" id="IPR059123">
    <property type="entry name" value="StrF_dom"/>
</dbReference>
<gene>
    <name evidence="3" type="ORF">SAMN02745170_01435</name>
</gene>
<keyword evidence="4" id="KW-1185">Reference proteome</keyword>
<keyword evidence="3" id="KW-0808">Transferase</keyword>
<organism evidence="3 4">
    <name type="scientific">Propionispora hippei DSM 15287</name>
    <dbReference type="NCBI Taxonomy" id="1123003"/>
    <lineage>
        <taxon>Bacteria</taxon>
        <taxon>Bacillati</taxon>
        <taxon>Bacillota</taxon>
        <taxon>Negativicutes</taxon>
        <taxon>Selenomonadales</taxon>
        <taxon>Sporomusaceae</taxon>
        <taxon>Propionispora</taxon>
    </lineage>
</organism>
<feature type="domain" description="Streptomycin biosynthesis protein StrF" evidence="2">
    <location>
        <begin position="7"/>
        <end position="216"/>
    </location>
</feature>
<evidence type="ECO:0000313" key="3">
    <source>
        <dbReference type="EMBL" id="SHI96953.1"/>
    </source>
</evidence>
<dbReference type="SUPFAM" id="SSF53448">
    <property type="entry name" value="Nucleotide-diphospho-sugar transferases"/>
    <property type="match status" value="2"/>
</dbReference>
<dbReference type="Gene3D" id="3.90.550.10">
    <property type="entry name" value="Spore Coat Polysaccharide Biosynthesis Protein SpsA, Chain A"/>
    <property type="match status" value="2"/>
</dbReference>
<feature type="domain" description="Glycosyltransferase 2-like" evidence="1">
    <location>
        <begin position="225"/>
        <end position="353"/>
    </location>
</feature>
<dbReference type="OrthoDB" id="396512at2"/>
<evidence type="ECO:0000259" key="2">
    <source>
        <dbReference type="Pfam" id="PF13712"/>
    </source>
</evidence>
<evidence type="ECO:0000259" key="1">
    <source>
        <dbReference type="Pfam" id="PF00535"/>
    </source>
</evidence>
<dbReference type="InterPro" id="IPR029044">
    <property type="entry name" value="Nucleotide-diphossugar_trans"/>
</dbReference>
<dbReference type="CDD" id="cd00761">
    <property type="entry name" value="Glyco_tranf_GTA_type"/>
    <property type="match status" value="1"/>
</dbReference>
<name>A0A1M6FH21_9FIRM</name>
<dbReference type="PANTHER" id="PTHR22916:SF3">
    <property type="entry name" value="UDP-GLCNAC:BETAGAL BETA-1,3-N-ACETYLGLUCOSAMINYLTRANSFERASE-LIKE PROTEIN 1"/>
    <property type="match status" value="1"/>
</dbReference>
<protein>
    <submittedName>
        <fullName evidence="3">Glycosyltransferases involved in cell wall biogenesis</fullName>
    </submittedName>
</protein>
<evidence type="ECO:0000313" key="4">
    <source>
        <dbReference type="Proteomes" id="UP000322917"/>
    </source>
</evidence>
<dbReference type="GO" id="GO:0016758">
    <property type="term" value="F:hexosyltransferase activity"/>
    <property type="evidence" value="ECO:0007669"/>
    <property type="project" value="UniProtKB-ARBA"/>
</dbReference>
<sequence length="523" mass="60940">MDENKICFIWNVHNENYYQESAMYVDNLVVPDGITIEKVIVSDKNFAKAYNIAMKQSNAKYKVYLYDSLFLLNKNFIVDILNIFENSEVAILGVLGSKVIPTSGVWQDSRNKVGKQYLDNGQKVSLVSFGNIEEEKYIEVKVLDGSILVTQQDIQWREDLFIDKYFFDSAQCIEFVKKGYKVAVVNQKEPWSLFELTENENKVEFDIATNIFLVHYSKDIFPLVSILIPTYNRPEYFKIALESAINQTYRNIEIVIADNSTNEETKKVISSYLEKYDNIRYFNNGGNIGIQSVLNLVTKSSGEYINYLMDDDVFHLEKIRVMMNFFIEYDNIALVTSYRQLIDEKGNFLPDRAATQKIVDNDSIIDGKELGRFILFSTLNVIGEPTTVLMKKETIKGSFGIYLGRQYRALVDIAQWLEAMIEGNVVYLTTALSFFRQHQSQEQKRSYVRLLSANDSFEYLSDSYKSNIFIDTREEYLKLINDWYKGNVNLLKEIENLKKDKEFEELEFEKYLEYIEMAEQIIS</sequence>
<dbReference type="Proteomes" id="UP000322917">
    <property type="component" value="Unassembled WGS sequence"/>
</dbReference>
<dbReference type="Pfam" id="PF13712">
    <property type="entry name" value="Glyco_tranf_2_5"/>
    <property type="match status" value="1"/>
</dbReference>
<dbReference type="InterPro" id="IPR001173">
    <property type="entry name" value="Glyco_trans_2-like"/>
</dbReference>
<proteinExistence type="predicted"/>
<dbReference type="AlphaFoldDB" id="A0A1M6FH21"/>